<evidence type="ECO:0000256" key="9">
    <source>
        <dbReference type="SAM" id="MobiDB-lite"/>
    </source>
</evidence>
<evidence type="ECO:0000256" key="6">
    <source>
        <dbReference type="ARBA" id="ARBA00022691"/>
    </source>
</evidence>
<keyword evidence="10" id="KW-1133">Transmembrane helix</keyword>
<keyword evidence="3" id="KW-0698">rRNA processing</keyword>
<feature type="compositionally biased region" description="Low complexity" evidence="9">
    <location>
        <begin position="191"/>
        <end position="227"/>
    </location>
</feature>
<evidence type="ECO:0000256" key="1">
    <source>
        <dbReference type="ARBA" id="ARBA00004604"/>
    </source>
</evidence>
<sequence length="1285" mass="132903">MGDVDLGALQQQLQQQRSTLADDIMARLPQQKMSTNTTRAEPARRSATLGVGAKSEKTSYSAADQKLRAQLGGKGKKRAHEAVREEAGDEEDDAGKAAAVSKAAPRRRADPFAAAEAKHKAAKATLPPEVEGMSKNQRKKWNKKQRLEAEKSEGDEGSNGKAEASKEVSKEVTKEASKGASKETPVPAKAPTPSKVSATSAPAPAAPAAPSIPAAPSTPSTPSDASAPLTALQSSMLTSLKGARFRSINERLYTNESREARSFMLAEPHLFDEYHDGFRQQVRKWPTNPVDRLADLLLGEMKKKGPAHTMRAAQLPGALIVDCGAGEAGLAQKLAPSGKHILSYDLLDTPDGWVRGVDAAQIGALPLPGVAAPLGLLWAPPPAVQPAMADVCVFCLSLMGTNWVEMIAEAWRILRVDGELLVAEVASRLGSTGSTDAFVALISALGFRLDWADTSNTHFVLVKFTKEATQRTPAPPGALDASASPAAIRSAVGTSAQAAEAQQMLIAQGASVLKPFYSQFYALLFRVDPQLVADALFSQFGVPLRTQHHVRLRSAHPVAGNEPHARVLVGSFQRIGFFFLDSELALHSQQPLFFVYHGLILLGQLFQPYAVYHSPSSSPESSSSSRTRTTTGGGGNGGQSPTSDDNSPSSSPTRGNGGGGSTSPSSSPTDSPTSNGNGGGESTSPSSSPTDSPTSNGNGGGGSTSPSSSPTDSPTSNGNGGGGSTSPSSSPTSSSDTSSSDNNNNSSSSGGDNSSSSSSSGGAGAGGASSSSNSGPTSSENSSSSRNSDSSSSGGAGGDSDSSGARYSTSTSLYVFTTNGTPTTSFSYHTTTLHPQGQLNSDQNDNNSYWHDHGAVGGTFAAVGIVAVGLLAALAWFLYRRQKAKKMDADVVAAASAAAATTRTPFDDDDEDMAEAEHYPQSHSEAAPYHYSPEAAASQQYYESPGYHAPNHYASTELPRAFPAMADDPYASDIGSRQNAMEYYSNTSVGNGASERGAYSNVPSDSQFSYNQPLYESVPGAPPAVAGAAAAYQNPFQAPSEAYSEHSSVPQRVPTMQSAHASERTSTSNDYDIAPSQVSHASQYTAAPEFHDSALAYAAPAAAAPAAAAAPMAITTADQSADITRAAAPISPTGGAAYLGAPIDSAGPPSYVAGPSAPVVSDEKTASGVGRASEKSGAGFVPEPAQLVQFGHPSPDAQAGPKQPFSDHEGQSQADHGDWDPPALSSAWFPSGTHTQPSALSEAPVAQYPTHAVHRMSDVPEAETASVEHAPARLTVRNPSPEDNE</sequence>
<feature type="compositionally biased region" description="Low complexity" evidence="9">
    <location>
        <begin position="614"/>
        <end position="630"/>
    </location>
</feature>
<comment type="subcellular location">
    <subcellularLocation>
        <location evidence="1">Nucleus</location>
        <location evidence="1">Nucleolus</location>
    </subcellularLocation>
</comment>
<dbReference type="PANTHER" id="PTHR12787">
    <property type="entry name" value="RIBOSOMAL RNA-PROCESSING PROTEIN 8"/>
    <property type="match status" value="1"/>
</dbReference>
<accession>A0AAF0F524</accession>
<feature type="compositionally biased region" description="Basic and acidic residues" evidence="9">
    <location>
        <begin position="163"/>
        <end position="181"/>
    </location>
</feature>
<gene>
    <name evidence="11" type="primary">RRP8</name>
    <name evidence="11" type="ORF">MJAP1_002938</name>
</gene>
<organism evidence="11 12">
    <name type="scientific">Malassezia japonica</name>
    <dbReference type="NCBI Taxonomy" id="223818"/>
    <lineage>
        <taxon>Eukaryota</taxon>
        <taxon>Fungi</taxon>
        <taxon>Dikarya</taxon>
        <taxon>Basidiomycota</taxon>
        <taxon>Ustilaginomycotina</taxon>
        <taxon>Malasseziomycetes</taxon>
        <taxon>Malasseziales</taxon>
        <taxon>Malasseziaceae</taxon>
        <taxon>Malassezia</taxon>
    </lineage>
</organism>
<evidence type="ECO:0000313" key="11">
    <source>
        <dbReference type="EMBL" id="WFD39956.1"/>
    </source>
</evidence>
<feature type="compositionally biased region" description="Low complexity" evidence="9">
    <location>
        <begin position="768"/>
        <end position="804"/>
    </location>
</feature>
<evidence type="ECO:0000313" key="12">
    <source>
        <dbReference type="Proteomes" id="UP001217754"/>
    </source>
</evidence>
<evidence type="ECO:0000256" key="3">
    <source>
        <dbReference type="ARBA" id="ARBA00022552"/>
    </source>
</evidence>
<feature type="compositionally biased region" description="Basic and acidic residues" evidence="9">
    <location>
        <begin position="1205"/>
        <end position="1219"/>
    </location>
</feature>
<feature type="region of interest" description="Disordered" evidence="9">
    <location>
        <begin position="1154"/>
        <end position="1285"/>
    </location>
</feature>
<keyword evidence="10" id="KW-0812">Transmembrane</keyword>
<dbReference type="FunFam" id="1.10.10.2150:FF:000001">
    <property type="entry name" value="Ribosomal RNA-processing protein 8"/>
    <property type="match status" value="1"/>
</dbReference>
<protein>
    <recommendedName>
        <fullName evidence="8">Ribosomal RNA-processing protein 8</fullName>
    </recommendedName>
</protein>
<dbReference type="GeneID" id="85226589"/>
<dbReference type="InterPro" id="IPR042036">
    <property type="entry name" value="RRP8_N"/>
</dbReference>
<reference evidence="11" key="1">
    <citation type="submission" date="2023-03" db="EMBL/GenBank/DDBJ databases">
        <title>Mating type loci evolution in Malassezia.</title>
        <authorList>
            <person name="Coelho M.A."/>
        </authorList>
    </citation>
    <scope>NUCLEOTIDE SEQUENCE</scope>
    <source>
        <strain evidence="11">CBS 9431</strain>
    </source>
</reference>
<feature type="compositionally biased region" description="Low complexity" evidence="9">
    <location>
        <begin position="662"/>
        <end position="675"/>
    </location>
</feature>
<dbReference type="GO" id="GO:0016433">
    <property type="term" value="F:rRNA (adenine) methyltransferase activity"/>
    <property type="evidence" value="ECO:0007669"/>
    <property type="project" value="UniProtKB-ARBA"/>
</dbReference>
<feature type="region of interest" description="Disordered" evidence="9">
    <location>
        <begin position="1041"/>
        <end position="1073"/>
    </location>
</feature>
<keyword evidence="5 11" id="KW-0808">Transferase</keyword>
<keyword evidence="10" id="KW-0472">Membrane</keyword>
<dbReference type="Gene3D" id="3.40.50.150">
    <property type="entry name" value="Vaccinia Virus protein VP39"/>
    <property type="match status" value="1"/>
</dbReference>
<dbReference type="EMBL" id="CP119962">
    <property type="protein sequence ID" value="WFD39956.1"/>
    <property type="molecule type" value="Genomic_DNA"/>
</dbReference>
<keyword evidence="4 11" id="KW-0489">Methyltransferase</keyword>
<keyword evidence="6" id="KW-0949">S-adenosyl-L-methionine</keyword>
<keyword evidence="12" id="KW-1185">Reference proteome</keyword>
<feature type="region of interest" description="Disordered" evidence="9">
    <location>
        <begin position="613"/>
        <end position="807"/>
    </location>
</feature>
<feature type="compositionally biased region" description="Low complexity" evidence="9">
    <location>
        <begin position="682"/>
        <end position="696"/>
    </location>
</feature>
<dbReference type="RefSeq" id="XP_060122853.1">
    <property type="nucleotide sequence ID" value="XM_060266870.1"/>
</dbReference>
<feature type="transmembrane region" description="Helical" evidence="10">
    <location>
        <begin position="855"/>
        <end position="879"/>
    </location>
</feature>
<evidence type="ECO:0000256" key="10">
    <source>
        <dbReference type="SAM" id="Phobius"/>
    </source>
</evidence>
<dbReference type="Gene3D" id="1.10.10.2150">
    <property type="entry name" value="Ribosomal RNA-processing protein 8, N-terminal domain"/>
    <property type="match status" value="1"/>
</dbReference>
<evidence type="ECO:0000256" key="2">
    <source>
        <dbReference type="ARBA" id="ARBA00006301"/>
    </source>
</evidence>
<dbReference type="Pfam" id="PF05148">
    <property type="entry name" value="Methyltransf_8"/>
    <property type="match status" value="2"/>
</dbReference>
<feature type="compositionally biased region" description="Low complexity" evidence="9">
    <location>
        <begin position="639"/>
        <end position="654"/>
    </location>
</feature>
<proteinExistence type="inferred from homology"/>
<dbReference type="InterPro" id="IPR007823">
    <property type="entry name" value="RRP8"/>
</dbReference>
<feature type="compositionally biased region" description="Low complexity" evidence="9">
    <location>
        <begin position="704"/>
        <end position="717"/>
    </location>
</feature>
<dbReference type="PANTHER" id="PTHR12787:SF0">
    <property type="entry name" value="RIBOSOMAL RNA-PROCESSING PROTEIN 8"/>
    <property type="match status" value="1"/>
</dbReference>
<evidence type="ECO:0000256" key="4">
    <source>
        <dbReference type="ARBA" id="ARBA00022603"/>
    </source>
</evidence>
<feature type="compositionally biased region" description="Polar residues" evidence="9">
    <location>
        <begin position="1045"/>
        <end position="1073"/>
    </location>
</feature>
<evidence type="ECO:0000256" key="7">
    <source>
        <dbReference type="ARBA" id="ARBA00023242"/>
    </source>
</evidence>
<feature type="compositionally biased region" description="Low complexity" evidence="9">
    <location>
        <begin position="725"/>
        <end position="760"/>
    </location>
</feature>
<feature type="region of interest" description="Disordered" evidence="9">
    <location>
        <begin position="28"/>
        <end position="227"/>
    </location>
</feature>
<dbReference type="SUPFAM" id="SSF53335">
    <property type="entry name" value="S-adenosyl-L-methionine-dependent methyltransferases"/>
    <property type="match status" value="1"/>
</dbReference>
<dbReference type="GO" id="GO:0042273">
    <property type="term" value="P:ribosomal large subunit biogenesis"/>
    <property type="evidence" value="ECO:0007669"/>
    <property type="project" value="TreeGrafter"/>
</dbReference>
<dbReference type="GO" id="GO:0005730">
    <property type="term" value="C:nucleolus"/>
    <property type="evidence" value="ECO:0007669"/>
    <property type="project" value="UniProtKB-SubCell"/>
</dbReference>
<keyword evidence="7" id="KW-0539">Nucleus</keyword>
<dbReference type="Proteomes" id="UP001217754">
    <property type="component" value="Chromosome 5"/>
</dbReference>
<dbReference type="InterPro" id="IPR029063">
    <property type="entry name" value="SAM-dependent_MTases_sf"/>
</dbReference>
<feature type="compositionally biased region" description="Basic and acidic residues" evidence="9">
    <location>
        <begin position="145"/>
        <end position="154"/>
    </location>
</feature>
<evidence type="ECO:0000256" key="8">
    <source>
        <dbReference type="ARBA" id="ARBA00076672"/>
    </source>
</evidence>
<comment type="similarity">
    <text evidence="2">Belongs to the methyltransferase superfamily. RRP8 family.</text>
</comment>
<evidence type="ECO:0000256" key="5">
    <source>
        <dbReference type="ARBA" id="ARBA00022679"/>
    </source>
</evidence>
<name>A0AAF0F524_9BASI</name>